<gene>
    <name evidence="3" type="ORF">Atai01_44010</name>
</gene>
<comment type="similarity">
    <text evidence="1">Belongs to the universal stress protein A family.</text>
</comment>
<dbReference type="RefSeq" id="WP_245616921.1">
    <property type="nucleotide sequence ID" value="NZ_BSTI01000009.1"/>
</dbReference>
<dbReference type="AlphaFoldDB" id="A0A9W6R572"/>
<name>A0A9W6R572_9PSEU</name>
<dbReference type="Proteomes" id="UP001165136">
    <property type="component" value="Unassembled WGS sequence"/>
</dbReference>
<feature type="domain" description="UspA" evidence="2">
    <location>
        <begin position="8"/>
        <end position="141"/>
    </location>
</feature>
<organism evidence="3 4">
    <name type="scientific">Amycolatopsis taiwanensis</name>
    <dbReference type="NCBI Taxonomy" id="342230"/>
    <lineage>
        <taxon>Bacteria</taxon>
        <taxon>Bacillati</taxon>
        <taxon>Actinomycetota</taxon>
        <taxon>Actinomycetes</taxon>
        <taxon>Pseudonocardiales</taxon>
        <taxon>Pseudonocardiaceae</taxon>
        <taxon>Amycolatopsis</taxon>
    </lineage>
</organism>
<reference evidence="3" key="1">
    <citation type="submission" date="2023-03" db="EMBL/GenBank/DDBJ databases">
        <title>Amycolatopsis taiwanensis NBRC 103393.</title>
        <authorList>
            <person name="Ichikawa N."/>
            <person name="Sato H."/>
            <person name="Tonouchi N."/>
        </authorList>
    </citation>
    <scope>NUCLEOTIDE SEQUENCE</scope>
    <source>
        <strain evidence="3">NBRC 103393</strain>
    </source>
</reference>
<dbReference type="EMBL" id="BSTI01000009">
    <property type="protein sequence ID" value="GLY67782.1"/>
    <property type="molecule type" value="Genomic_DNA"/>
</dbReference>
<keyword evidence="4" id="KW-1185">Reference proteome</keyword>
<evidence type="ECO:0000313" key="3">
    <source>
        <dbReference type="EMBL" id="GLY67782.1"/>
    </source>
</evidence>
<dbReference type="CDD" id="cd00293">
    <property type="entry name" value="USP-like"/>
    <property type="match status" value="1"/>
</dbReference>
<dbReference type="InterPro" id="IPR006016">
    <property type="entry name" value="UspA"/>
</dbReference>
<dbReference type="Pfam" id="PF00582">
    <property type="entry name" value="Usp"/>
    <property type="match status" value="1"/>
</dbReference>
<evidence type="ECO:0000256" key="1">
    <source>
        <dbReference type="ARBA" id="ARBA00008791"/>
    </source>
</evidence>
<dbReference type="SUPFAM" id="SSF52402">
    <property type="entry name" value="Adenine nucleotide alpha hydrolases-like"/>
    <property type="match status" value="1"/>
</dbReference>
<dbReference type="PRINTS" id="PR01438">
    <property type="entry name" value="UNVRSLSTRESS"/>
</dbReference>
<proteinExistence type="inferred from homology"/>
<sequence>MDLNDAPVVVGVDGSPASRAALRWAVTEAAATGREVRAVAAWSYAPALEPGGTVLPVDEMAAAHRRTLDEVIARTVGKEPGVKVDALLIEGDPVDALLEASKDASLLALGSHGRGLLMTALLGSVSARCLRRATCPVLIFPAQVVPDEPADDLATSA</sequence>
<protein>
    <submittedName>
        <fullName evidence="3">Universal stress protein</fullName>
    </submittedName>
</protein>
<dbReference type="Gene3D" id="3.40.50.620">
    <property type="entry name" value="HUPs"/>
    <property type="match status" value="1"/>
</dbReference>
<accession>A0A9W6R572</accession>
<dbReference type="InterPro" id="IPR006015">
    <property type="entry name" value="Universal_stress_UspA"/>
</dbReference>
<dbReference type="PANTHER" id="PTHR46553:SF3">
    <property type="entry name" value="ADENINE NUCLEOTIDE ALPHA HYDROLASES-LIKE SUPERFAMILY PROTEIN"/>
    <property type="match status" value="1"/>
</dbReference>
<dbReference type="InterPro" id="IPR014729">
    <property type="entry name" value="Rossmann-like_a/b/a_fold"/>
</dbReference>
<comment type="caution">
    <text evidence="3">The sequence shown here is derived from an EMBL/GenBank/DDBJ whole genome shotgun (WGS) entry which is preliminary data.</text>
</comment>
<evidence type="ECO:0000259" key="2">
    <source>
        <dbReference type="Pfam" id="PF00582"/>
    </source>
</evidence>
<evidence type="ECO:0000313" key="4">
    <source>
        <dbReference type="Proteomes" id="UP001165136"/>
    </source>
</evidence>
<dbReference type="PANTHER" id="PTHR46553">
    <property type="entry name" value="ADENINE NUCLEOTIDE ALPHA HYDROLASES-LIKE SUPERFAMILY PROTEIN"/>
    <property type="match status" value="1"/>
</dbReference>